<organism evidence="2 3">
    <name type="scientific">Winogradskyella epiphytica</name>
    <dbReference type="NCBI Taxonomy" id="262005"/>
    <lineage>
        <taxon>Bacteria</taxon>
        <taxon>Pseudomonadati</taxon>
        <taxon>Bacteroidota</taxon>
        <taxon>Flavobacteriia</taxon>
        <taxon>Flavobacteriales</taxon>
        <taxon>Flavobacteriaceae</taxon>
        <taxon>Winogradskyella</taxon>
    </lineage>
</organism>
<dbReference type="InterPro" id="IPR013784">
    <property type="entry name" value="Carb-bd-like_fold"/>
</dbReference>
<dbReference type="RefSeq" id="WP_110476693.1">
    <property type="nucleotide sequence ID" value="NZ_BMWQ01000036.1"/>
</dbReference>
<evidence type="ECO:0000313" key="3">
    <source>
        <dbReference type="Proteomes" id="UP000248054"/>
    </source>
</evidence>
<dbReference type="GO" id="GO:0016787">
    <property type="term" value="F:hydrolase activity"/>
    <property type="evidence" value="ECO:0007669"/>
    <property type="project" value="UniProtKB-KW"/>
</dbReference>
<dbReference type="Proteomes" id="UP000248054">
    <property type="component" value="Unassembled WGS sequence"/>
</dbReference>
<dbReference type="SMART" id="SM01065">
    <property type="entry name" value="CBM_2"/>
    <property type="match status" value="1"/>
</dbReference>
<accession>A0A2V4WST2</accession>
<reference evidence="2 3" key="1">
    <citation type="submission" date="2018-06" db="EMBL/GenBank/DDBJ databases">
        <title>Genomic Encyclopedia of Type Strains, Phase III (KMG-III): the genomes of soil and plant-associated and newly described type strains.</title>
        <authorList>
            <person name="Whitman W."/>
        </authorList>
    </citation>
    <scope>NUCLEOTIDE SEQUENCE [LARGE SCALE GENOMIC DNA]</scope>
    <source>
        <strain evidence="2 3">CECT 7945</strain>
    </source>
</reference>
<dbReference type="InterPro" id="IPR002044">
    <property type="entry name" value="CBM20"/>
</dbReference>
<dbReference type="InterPro" id="IPR013783">
    <property type="entry name" value="Ig-like_fold"/>
</dbReference>
<evidence type="ECO:0000313" key="2">
    <source>
        <dbReference type="EMBL" id="PYE78340.1"/>
    </source>
</evidence>
<dbReference type="SUPFAM" id="SSF49452">
    <property type="entry name" value="Starch-binding domain-like"/>
    <property type="match status" value="1"/>
</dbReference>
<dbReference type="Gene3D" id="2.60.40.10">
    <property type="entry name" value="Immunoglobulins"/>
    <property type="match status" value="1"/>
</dbReference>
<dbReference type="EMBL" id="QJTD01000038">
    <property type="protein sequence ID" value="PYE78340.1"/>
    <property type="molecule type" value="Genomic_DNA"/>
</dbReference>
<dbReference type="Gene3D" id="3.40.50.1820">
    <property type="entry name" value="alpha/beta hydrolase"/>
    <property type="match status" value="1"/>
</dbReference>
<dbReference type="AlphaFoldDB" id="A0A2V4WST2"/>
<sequence>MKNILSIVIVLTSINLYSQELTNIKVTVPNKNDEVFIVGNQESLGDWNPSKIKMEKVSDFERELNLNLTYPATFKFTRGNWNSEGITGNFQNNPNCTLNSFKKQITYDIKGWADNYNSDYYKFSFELQKNYSEILQQERTIAISLPTNYNPKNKYSVVYVLDANTLLEPALINSKLLSKTDNIPESIIVGIYHNNRDNEVKPNLGYNSEIDENFLLDGTEKFKNYLFNELVTKISKEYNTTGYNTIIGHSDTGHFVLNLPFQKNNPFQGIIALSVNSESDFFKRKIKDYLKNQKETIFFGYGNFDNGFKELAIEIEKQIKENKLINDNLNVSGFNASHTQLPSLAMSSAIKFLYKDYKNFNNLLLSGTQSNLDMEKYVSDYIATNKKYGESISFTKDDLFTLIEISVEKNDRNLFRKLANYNSKQDDKIEKHLLFYFAKEIEDFESADKYLNEITESKEENDHDLVYFNLEHNYISYFLKKKNNPKQALEFLEKMINKSDKYKLEFSYAYARTGITNGIEKKKSKKYLKYCEQHFKENRIFDKNDINKLK</sequence>
<protein>
    <submittedName>
        <fullName evidence="2">Putative alpha/beta superfamily hydrolase</fullName>
    </submittedName>
</protein>
<dbReference type="InterPro" id="IPR000801">
    <property type="entry name" value="Esterase-like"/>
</dbReference>
<dbReference type="SUPFAM" id="SSF53474">
    <property type="entry name" value="alpha/beta-Hydrolases"/>
    <property type="match status" value="1"/>
</dbReference>
<feature type="domain" description="CBM20" evidence="1">
    <location>
        <begin position="19"/>
        <end position="107"/>
    </location>
</feature>
<dbReference type="Pfam" id="PF00756">
    <property type="entry name" value="Esterase"/>
    <property type="match status" value="1"/>
</dbReference>
<proteinExistence type="predicted"/>
<dbReference type="InterPro" id="IPR029058">
    <property type="entry name" value="AB_hydrolase_fold"/>
</dbReference>
<keyword evidence="2" id="KW-0378">Hydrolase</keyword>
<evidence type="ECO:0000259" key="1">
    <source>
        <dbReference type="SMART" id="SM01065"/>
    </source>
</evidence>
<name>A0A2V4WST2_9FLAO</name>
<dbReference type="GO" id="GO:2001070">
    <property type="term" value="F:starch binding"/>
    <property type="evidence" value="ECO:0007669"/>
    <property type="project" value="InterPro"/>
</dbReference>
<dbReference type="OrthoDB" id="9784036at2"/>
<keyword evidence="3" id="KW-1185">Reference proteome</keyword>
<comment type="caution">
    <text evidence="2">The sequence shown here is derived from an EMBL/GenBank/DDBJ whole genome shotgun (WGS) entry which is preliminary data.</text>
</comment>
<gene>
    <name evidence="2" type="ORF">DFQ11_1381</name>
</gene>